<name>A5APB5_VITVI</name>
<gene>
    <name evidence="1" type="ORF">VITISV_019557</name>
</gene>
<dbReference type="EMBL" id="AM431324">
    <property type="protein sequence ID" value="CAN60459.1"/>
    <property type="molecule type" value="Genomic_DNA"/>
</dbReference>
<organism evidence="1">
    <name type="scientific">Vitis vinifera</name>
    <name type="common">Grape</name>
    <dbReference type="NCBI Taxonomy" id="29760"/>
    <lineage>
        <taxon>Eukaryota</taxon>
        <taxon>Viridiplantae</taxon>
        <taxon>Streptophyta</taxon>
        <taxon>Embryophyta</taxon>
        <taxon>Tracheophyta</taxon>
        <taxon>Spermatophyta</taxon>
        <taxon>Magnoliopsida</taxon>
        <taxon>eudicotyledons</taxon>
        <taxon>Gunneridae</taxon>
        <taxon>Pentapetalae</taxon>
        <taxon>rosids</taxon>
        <taxon>Vitales</taxon>
        <taxon>Vitaceae</taxon>
        <taxon>Viteae</taxon>
        <taxon>Vitis</taxon>
    </lineage>
</organism>
<accession>A5APB5</accession>
<dbReference type="AlphaFoldDB" id="A5APB5"/>
<proteinExistence type="predicted"/>
<reference evidence="1" key="1">
    <citation type="journal article" date="2007" name="PLoS ONE">
        <title>The first genome sequence of an elite grapevine cultivar (Pinot noir Vitis vinifera L.): coping with a highly heterozygous genome.</title>
        <authorList>
            <person name="Velasco R."/>
            <person name="Zharkikh A."/>
            <person name="Troggio M."/>
            <person name="Cartwright D.A."/>
            <person name="Cestaro A."/>
            <person name="Pruss D."/>
            <person name="Pindo M."/>
            <person name="FitzGerald L.M."/>
            <person name="Vezzulli S."/>
            <person name="Reid J."/>
            <person name="Malacarne G."/>
            <person name="Iliev D."/>
            <person name="Coppola G."/>
            <person name="Wardell B."/>
            <person name="Micheletti D."/>
            <person name="Macalma T."/>
            <person name="Facci M."/>
            <person name="Mitchell J.T."/>
            <person name="Perazzolli M."/>
            <person name="Eldredge G."/>
            <person name="Gatto P."/>
            <person name="Oyzerski R."/>
            <person name="Moretto M."/>
            <person name="Gutin N."/>
            <person name="Stefanini M."/>
            <person name="Chen Y."/>
            <person name="Segala C."/>
            <person name="Davenport C."/>
            <person name="Dematte L."/>
            <person name="Mraz A."/>
            <person name="Battilana J."/>
            <person name="Stormo K."/>
            <person name="Costa F."/>
            <person name="Tao Q."/>
            <person name="Si-Ammour A."/>
            <person name="Harkins T."/>
            <person name="Lackey A."/>
            <person name="Perbost C."/>
            <person name="Taillon B."/>
            <person name="Stella A."/>
            <person name="Solovyev V."/>
            <person name="Fawcett J.A."/>
            <person name="Sterck L."/>
            <person name="Vandepoele K."/>
            <person name="Grando S.M."/>
            <person name="Toppo S."/>
            <person name="Moser C."/>
            <person name="Lanchbury J."/>
            <person name="Bogden R."/>
            <person name="Skolnick M."/>
            <person name="Sgaramella V."/>
            <person name="Bhatnagar S.K."/>
            <person name="Fontana P."/>
            <person name="Gutin A."/>
            <person name="Van de Peer Y."/>
            <person name="Salamini F."/>
            <person name="Viola R."/>
        </authorList>
    </citation>
    <scope>NUCLEOTIDE SEQUENCE</scope>
</reference>
<protein>
    <submittedName>
        <fullName evidence="1">Uncharacterized protein</fullName>
    </submittedName>
</protein>
<evidence type="ECO:0000313" key="1">
    <source>
        <dbReference type="EMBL" id="CAN60459.1"/>
    </source>
</evidence>
<sequence length="128" mass="14222">MNKHASKLCRPEEAQALVLKLIAEAAWNIPDLGIAASWAATDIVDDAHIYIWDPKIFNLNKDNFVQRAETGKNYKLVIAKHGNTWHIWGLKGSTAPRVCELSASICAYEAAEACGRPPLEAKLIQRKK</sequence>